<protein>
    <submittedName>
        <fullName evidence="1">Uncharacterized protein</fullName>
    </submittedName>
</protein>
<reference evidence="1" key="1">
    <citation type="journal article" date="2023" name="G3 (Bethesda)">
        <title>A reference genome for the long-term kleptoplast-retaining sea slug Elysia crispata morphotype clarki.</title>
        <authorList>
            <person name="Eastman K.E."/>
            <person name="Pendleton A.L."/>
            <person name="Shaikh M.A."/>
            <person name="Suttiyut T."/>
            <person name="Ogas R."/>
            <person name="Tomko P."/>
            <person name="Gavelis G."/>
            <person name="Widhalm J.R."/>
            <person name="Wisecaver J.H."/>
        </authorList>
    </citation>
    <scope>NUCLEOTIDE SEQUENCE</scope>
    <source>
        <strain evidence="1">ECLA1</strain>
    </source>
</reference>
<keyword evidence="2" id="KW-1185">Reference proteome</keyword>
<proteinExistence type="predicted"/>
<organism evidence="1 2">
    <name type="scientific">Elysia crispata</name>
    <name type="common">lettuce slug</name>
    <dbReference type="NCBI Taxonomy" id="231223"/>
    <lineage>
        <taxon>Eukaryota</taxon>
        <taxon>Metazoa</taxon>
        <taxon>Spiralia</taxon>
        <taxon>Lophotrochozoa</taxon>
        <taxon>Mollusca</taxon>
        <taxon>Gastropoda</taxon>
        <taxon>Heterobranchia</taxon>
        <taxon>Euthyneura</taxon>
        <taxon>Panpulmonata</taxon>
        <taxon>Sacoglossa</taxon>
        <taxon>Placobranchoidea</taxon>
        <taxon>Plakobranchidae</taxon>
        <taxon>Elysia</taxon>
    </lineage>
</organism>
<dbReference type="AlphaFoldDB" id="A0AAE0Z2C3"/>
<comment type="caution">
    <text evidence="1">The sequence shown here is derived from an EMBL/GenBank/DDBJ whole genome shotgun (WGS) entry which is preliminary data.</text>
</comment>
<dbReference type="EMBL" id="JAWDGP010004873">
    <property type="protein sequence ID" value="KAK3761544.1"/>
    <property type="molecule type" value="Genomic_DNA"/>
</dbReference>
<evidence type="ECO:0000313" key="2">
    <source>
        <dbReference type="Proteomes" id="UP001283361"/>
    </source>
</evidence>
<sequence length="157" mass="17613">MDVYLVSYSSNRPSRLVKEIAHMVDGAGGIRVHTHIPVHSSDRTCAEDYDSKVAFTHHPTTGKVFKLGPEPVYIDDQYTAVYFSYPHDFYAVFHKDLTHSAWNVVKHLLPTPEAVYNPSVSHIPRGRSRRPPANALWVNTAAKPALFDNEDVFVPAA</sequence>
<dbReference type="Proteomes" id="UP001283361">
    <property type="component" value="Unassembled WGS sequence"/>
</dbReference>
<accession>A0AAE0Z2C3</accession>
<evidence type="ECO:0000313" key="1">
    <source>
        <dbReference type="EMBL" id="KAK3761544.1"/>
    </source>
</evidence>
<gene>
    <name evidence="1" type="ORF">RRG08_010268</name>
</gene>
<name>A0AAE0Z2C3_9GAST</name>